<reference evidence="2 3" key="1">
    <citation type="journal article" date="2023" name="PLoS ONE">
        <title>Cytospora paraplurivora sp. nov. isolated from orchards with fruit tree decline syndrome in Ontario, Canada.</title>
        <authorList>
            <person name="Ilyukhin E."/>
            <person name="Nguyen H.D.T."/>
            <person name="Castle A.J."/>
            <person name="Ellouze W."/>
        </authorList>
    </citation>
    <scope>NUCLEOTIDE SEQUENCE [LARGE SCALE GENOMIC DNA]</scope>
    <source>
        <strain evidence="2 3">FDS-564</strain>
    </source>
</reference>
<organism evidence="2 3">
    <name type="scientific">Cytospora paraplurivora</name>
    <dbReference type="NCBI Taxonomy" id="2898453"/>
    <lineage>
        <taxon>Eukaryota</taxon>
        <taxon>Fungi</taxon>
        <taxon>Dikarya</taxon>
        <taxon>Ascomycota</taxon>
        <taxon>Pezizomycotina</taxon>
        <taxon>Sordariomycetes</taxon>
        <taxon>Sordariomycetidae</taxon>
        <taxon>Diaporthales</taxon>
        <taxon>Cytosporaceae</taxon>
        <taxon>Cytospora</taxon>
    </lineage>
</organism>
<dbReference type="AlphaFoldDB" id="A0AAN9U6P4"/>
<feature type="compositionally biased region" description="Basic and acidic residues" evidence="1">
    <location>
        <begin position="360"/>
        <end position="369"/>
    </location>
</feature>
<evidence type="ECO:0000313" key="2">
    <source>
        <dbReference type="EMBL" id="KAK7738559.1"/>
    </source>
</evidence>
<evidence type="ECO:0000256" key="1">
    <source>
        <dbReference type="SAM" id="MobiDB-lite"/>
    </source>
</evidence>
<feature type="region of interest" description="Disordered" evidence="1">
    <location>
        <begin position="104"/>
        <end position="139"/>
    </location>
</feature>
<protein>
    <submittedName>
        <fullName evidence="2">Uncharacterized protein</fullName>
    </submittedName>
</protein>
<feature type="region of interest" description="Disordered" evidence="1">
    <location>
        <begin position="1"/>
        <end position="66"/>
    </location>
</feature>
<feature type="region of interest" description="Disordered" evidence="1">
    <location>
        <begin position="331"/>
        <end position="385"/>
    </location>
</feature>
<feature type="compositionally biased region" description="Pro residues" evidence="1">
    <location>
        <begin position="53"/>
        <end position="62"/>
    </location>
</feature>
<feature type="compositionally biased region" description="Polar residues" evidence="1">
    <location>
        <begin position="104"/>
        <end position="117"/>
    </location>
</feature>
<feature type="compositionally biased region" description="Low complexity" evidence="1">
    <location>
        <begin position="244"/>
        <end position="259"/>
    </location>
</feature>
<keyword evidence="3" id="KW-1185">Reference proteome</keyword>
<proteinExistence type="predicted"/>
<gene>
    <name evidence="2" type="ORF">SLS53_006079</name>
</gene>
<feature type="compositionally biased region" description="Polar residues" evidence="1">
    <location>
        <begin position="370"/>
        <end position="385"/>
    </location>
</feature>
<comment type="caution">
    <text evidence="2">The sequence shown here is derived from an EMBL/GenBank/DDBJ whole genome shotgun (WGS) entry which is preliminary data.</text>
</comment>
<name>A0AAN9U6P4_9PEZI</name>
<dbReference type="Proteomes" id="UP001320245">
    <property type="component" value="Unassembled WGS sequence"/>
</dbReference>
<evidence type="ECO:0000313" key="3">
    <source>
        <dbReference type="Proteomes" id="UP001320245"/>
    </source>
</evidence>
<feature type="compositionally biased region" description="Polar residues" evidence="1">
    <location>
        <begin position="22"/>
        <end position="34"/>
    </location>
</feature>
<sequence length="385" mass="40563">MADPGSNPERQPSPSAQPTPNHPTSVNEAPNPTESEPLPPVHEEEVSLHLQPEPQPQQPPVFQPLFTLVTDGTTRATHHPRVHYIFSDDDPDILTEALARHGSQQQFALTSFPSGSGTFPDDRERHRPQSTGSTTGPPLNERVIVLDLVPRTSTKPSVEHSATAAATTSGGCGYEVAWASSLSSDWAVVSAKISPMADDINASATAVANSTDPNEDNPPQQLILRIEGLGGDAVPSSSAPPQATPGTRARTSSAATATGIGAGAGSSGRGPSVEERDLRLSGSSATGQGQGQHGQEKGKEDYAAILEEFDKRMGLLRKVVDAGMDRQRKLTVDEDDLGQEVLPSGTHAHDWGALTGGEQGQRESAKQQREGQATVSSTSNIREAI</sequence>
<feature type="region of interest" description="Disordered" evidence="1">
    <location>
        <begin position="230"/>
        <end position="302"/>
    </location>
</feature>
<dbReference type="EMBL" id="JAJSPL020000025">
    <property type="protein sequence ID" value="KAK7738559.1"/>
    <property type="molecule type" value="Genomic_DNA"/>
</dbReference>
<accession>A0AAN9U6P4</accession>